<comment type="caution">
    <text evidence="1">The sequence shown here is derived from an EMBL/GenBank/DDBJ whole genome shotgun (WGS) entry which is preliminary data.</text>
</comment>
<sequence length="106" mass="12442">MAYYELNIDYIIKTYCINTDKPELKCNGKCHLAKQLNLETQNSEDENELNSIAVFEGFLPVFNQIQTYILPKKPKLTISKHIVDGYFNNYFFLKGESQYKPPQRLI</sequence>
<keyword evidence="2" id="KW-1185">Reference proteome</keyword>
<dbReference type="Proteomes" id="UP001501456">
    <property type="component" value="Unassembled WGS sequence"/>
</dbReference>
<dbReference type="EMBL" id="BAABBI010000001">
    <property type="protein sequence ID" value="GAA3783711.1"/>
    <property type="molecule type" value="Genomic_DNA"/>
</dbReference>
<proteinExistence type="predicted"/>
<gene>
    <name evidence="1" type="ORF">GCM10022271_15030</name>
</gene>
<dbReference type="RefSeq" id="WP_344728937.1">
    <property type="nucleotide sequence ID" value="NZ_BAABBI010000001.1"/>
</dbReference>
<accession>A0ABP7H6T4</accession>
<organism evidence="1 2">
    <name type="scientific">Corallibacter vietnamensis</name>
    <dbReference type="NCBI Taxonomy" id="904130"/>
    <lineage>
        <taxon>Bacteria</taxon>
        <taxon>Pseudomonadati</taxon>
        <taxon>Bacteroidota</taxon>
        <taxon>Flavobacteriia</taxon>
        <taxon>Flavobacteriales</taxon>
        <taxon>Flavobacteriaceae</taxon>
        <taxon>Corallibacter</taxon>
    </lineage>
</organism>
<evidence type="ECO:0000313" key="2">
    <source>
        <dbReference type="Proteomes" id="UP001501456"/>
    </source>
</evidence>
<protein>
    <submittedName>
        <fullName evidence="1">Uncharacterized protein</fullName>
    </submittedName>
</protein>
<evidence type="ECO:0000313" key="1">
    <source>
        <dbReference type="EMBL" id="GAA3783711.1"/>
    </source>
</evidence>
<name>A0ABP7H6T4_9FLAO</name>
<reference evidence="2" key="1">
    <citation type="journal article" date="2019" name="Int. J. Syst. Evol. Microbiol.">
        <title>The Global Catalogue of Microorganisms (GCM) 10K type strain sequencing project: providing services to taxonomists for standard genome sequencing and annotation.</title>
        <authorList>
            <consortium name="The Broad Institute Genomics Platform"/>
            <consortium name="The Broad Institute Genome Sequencing Center for Infectious Disease"/>
            <person name="Wu L."/>
            <person name="Ma J."/>
        </authorList>
    </citation>
    <scope>NUCLEOTIDE SEQUENCE [LARGE SCALE GENOMIC DNA]</scope>
    <source>
        <strain evidence="2">JCM 17525</strain>
    </source>
</reference>